<evidence type="ECO:0000313" key="5">
    <source>
        <dbReference type="Proteomes" id="UP000319148"/>
    </source>
</evidence>
<evidence type="ECO:0000313" key="4">
    <source>
        <dbReference type="EMBL" id="TPD61397.1"/>
    </source>
</evidence>
<proteinExistence type="predicted"/>
<name>A0A501PMU4_9PROT</name>
<feature type="region of interest" description="Disordered" evidence="3">
    <location>
        <begin position="284"/>
        <end position="315"/>
    </location>
</feature>
<dbReference type="Pfam" id="PF13489">
    <property type="entry name" value="Methyltransf_23"/>
    <property type="match status" value="1"/>
</dbReference>
<evidence type="ECO:0000256" key="3">
    <source>
        <dbReference type="SAM" id="MobiDB-lite"/>
    </source>
</evidence>
<dbReference type="AlphaFoldDB" id="A0A501PMU4"/>
<dbReference type="PANTHER" id="PTHR13090:SF1">
    <property type="entry name" value="ARGININE-HYDROXYLASE NDUFAF5, MITOCHONDRIAL"/>
    <property type="match status" value="1"/>
</dbReference>
<dbReference type="GO" id="GO:0008168">
    <property type="term" value="F:methyltransferase activity"/>
    <property type="evidence" value="ECO:0007669"/>
    <property type="project" value="UniProtKB-KW"/>
</dbReference>
<comment type="caution">
    <text evidence="4">The sequence shown here is derived from an EMBL/GenBank/DDBJ whole genome shotgun (WGS) entry which is preliminary data.</text>
</comment>
<accession>A0A501PMU4</accession>
<keyword evidence="1 4" id="KW-0489">Methyltransferase</keyword>
<dbReference type="PANTHER" id="PTHR13090">
    <property type="entry name" value="ARGININE-HYDROXYLASE NDUFAF5, MITOCHONDRIAL"/>
    <property type="match status" value="1"/>
</dbReference>
<dbReference type="OrthoDB" id="9793723at2"/>
<dbReference type="GO" id="GO:0032259">
    <property type="term" value="P:methylation"/>
    <property type="evidence" value="ECO:0007669"/>
    <property type="project" value="UniProtKB-KW"/>
</dbReference>
<evidence type="ECO:0000256" key="1">
    <source>
        <dbReference type="ARBA" id="ARBA00022603"/>
    </source>
</evidence>
<keyword evidence="2 4" id="KW-0808">Transferase</keyword>
<evidence type="ECO:0000256" key="2">
    <source>
        <dbReference type="ARBA" id="ARBA00022679"/>
    </source>
</evidence>
<dbReference type="Proteomes" id="UP000319148">
    <property type="component" value="Unassembled WGS sequence"/>
</dbReference>
<dbReference type="InterPro" id="IPR029063">
    <property type="entry name" value="SAM-dependent_MTases_sf"/>
</dbReference>
<organism evidence="4 5">
    <name type="scientific">Emcibacter nanhaiensis</name>
    <dbReference type="NCBI Taxonomy" id="1505037"/>
    <lineage>
        <taxon>Bacteria</taxon>
        <taxon>Pseudomonadati</taxon>
        <taxon>Pseudomonadota</taxon>
        <taxon>Alphaproteobacteria</taxon>
        <taxon>Emcibacterales</taxon>
        <taxon>Emcibacteraceae</taxon>
        <taxon>Emcibacter</taxon>
    </lineage>
</organism>
<gene>
    <name evidence="4" type="ORF">FIV46_04095</name>
</gene>
<keyword evidence="5" id="KW-1185">Reference proteome</keyword>
<dbReference type="RefSeq" id="WP_139938698.1">
    <property type="nucleotide sequence ID" value="NZ_JBHSYP010000003.1"/>
</dbReference>
<dbReference type="SUPFAM" id="SSF53335">
    <property type="entry name" value="S-adenosyl-L-methionine-dependent methyltransferases"/>
    <property type="match status" value="1"/>
</dbReference>
<reference evidence="5" key="1">
    <citation type="submission" date="2019-06" db="EMBL/GenBank/DDBJ databases">
        <title>The complete genome of Emcibacter congregatus ZYLT.</title>
        <authorList>
            <person name="Zhao Z."/>
        </authorList>
    </citation>
    <scope>NUCLEOTIDE SEQUENCE [LARGE SCALE GENOMIC DNA]</scope>
    <source>
        <strain evidence="5">MCCC 1A06723</strain>
    </source>
</reference>
<dbReference type="CDD" id="cd02440">
    <property type="entry name" value="AdoMet_MTases"/>
    <property type="match status" value="1"/>
</dbReference>
<dbReference type="EMBL" id="VFIY01000005">
    <property type="protein sequence ID" value="TPD61397.1"/>
    <property type="molecule type" value="Genomic_DNA"/>
</dbReference>
<dbReference type="InterPro" id="IPR050602">
    <property type="entry name" value="Malonyl-ACP_OMT"/>
</dbReference>
<dbReference type="Gene3D" id="3.40.50.150">
    <property type="entry name" value="Vaccinia Virus protein VP39"/>
    <property type="match status" value="1"/>
</dbReference>
<protein>
    <submittedName>
        <fullName evidence="4">Methyltransferase domain-containing protein</fullName>
    </submittedName>
</protein>
<sequence length="315" mass="35436">MTNSDWSDKKEQNPFAPQTAVIFDRRQVRLHRDRAAPIFENHDFLFREVADRMCDKLLDVNRSFSRILDLGCHRGELGAHLLKDKPELLIRQDLSHRMLQYTGGLNVQADEEFLPYQAESLDLVMSNLSLHWVNDLPGSLVQIRNILKPDGLFLGAMFGGETLTELRQSLLQAEINMDKGAAPHISPFVDVRDAGSLLQRAGFALPVVDTDRITVTYKDALSLMTELRGMGEGNALAKKFRGLSSREMIMETARVYQDLFADERGRIKVTFDILYLMGWAPHESQQKPLKPGSAKMRLADALGVKEQSTGEKPGG</sequence>